<accession>A0A8T2SF20</accession>
<proteinExistence type="predicted"/>
<evidence type="ECO:0008006" key="4">
    <source>
        <dbReference type="Google" id="ProtNLM"/>
    </source>
</evidence>
<dbReference type="AlphaFoldDB" id="A0A8T2SF20"/>
<feature type="transmembrane region" description="Helical" evidence="1">
    <location>
        <begin position="131"/>
        <end position="151"/>
    </location>
</feature>
<evidence type="ECO:0000256" key="1">
    <source>
        <dbReference type="SAM" id="Phobius"/>
    </source>
</evidence>
<protein>
    <recommendedName>
        <fullName evidence="4">AWPM-19-like protein</fullName>
    </recommendedName>
</protein>
<feature type="transmembrane region" description="Helical" evidence="1">
    <location>
        <begin position="97"/>
        <end position="119"/>
    </location>
</feature>
<dbReference type="OrthoDB" id="1919377at2759"/>
<organism evidence="2 3">
    <name type="scientific">Ceratopteris richardii</name>
    <name type="common">Triangle waterfern</name>
    <dbReference type="NCBI Taxonomy" id="49495"/>
    <lineage>
        <taxon>Eukaryota</taxon>
        <taxon>Viridiplantae</taxon>
        <taxon>Streptophyta</taxon>
        <taxon>Embryophyta</taxon>
        <taxon>Tracheophyta</taxon>
        <taxon>Polypodiopsida</taxon>
        <taxon>Polypodiidae</taxon>
        <taxon>Polypodiales</taxon>
        <taxon>Pteridineae</taxon>
        <taxon>Pteridaceae</taxon>
        <taxon>Parkerioideae</taxon>
        <taxon>Ceratopteris</taxon>
    </lineage>
</organism>
<keyword evidence="1" id="KW-0812">Transmembrane</keyword>
<dbReference type="PANTHER" id="PTHR33294:SF5">
    <property type="entry name" value="AWPM-19-LIKE FAMILY PROTEIN"/>
    <property type="match status" value="1"/>
</dbReference>
<dbReference type="EMBL" id="CM035426">
    <property type="protein sequence ID" value="KAH7315997.1"/>
    <property type="molecule type" value="Genomic_DNA"/>
</dbReference>
<keyword evidence="1" id="KW-0472">Membrane</keyword>
<gene>
    <name evidence="2" type="ORF">KP509_21G073600</name>
</gene>
<evidence type="ECO:0000313" key="3">
    <source>
        <dbReference type="Proteomes" id="UP000825935"/>
    </source>
</evidence>
<feature type="transmembrane region" description="Helical" evidence="1">
    <location>
        <begin position="12"/>
        <end position="35"/>
    </location>
</feature>
<dbReference type="OMA" id="FASWSIN"/>
<name>A0A8T2SF20_CERRI</name>
<dbReference type="PANTHER" id="PTHR33294">
    <property type="entry name" value="AWPM-19-LIKE FAMILY PROTEIN"/>
    <property type="match status" value="1"/>
</dbReference>
<evidence type="ECO:0000313" key="2">
    <source>
        <dbReference type="EMBL" id="KAH7315997.1"/>
    </source>
</evidence>
<dbReference type="Proteomes" id="UP000825935">
    <property type="component" value="Chromosome 21"/>
</dbReference>
<keyword evidence="3" id="KW-1185">Reference proteome</keyword>
<sequence length="184" mass="19007">MVGQRVSAGRAIIAPLALLNFSMYMIVLGISGWALNRIMDLSPGAGGNVGGTAAFATGFGNRATLFLVIFSLIAGVTGVASTIAGLVHSGLWRSDSLATAAATALISWLLTLLAFGLACKEIHTSGRDRKLITLESFLIILAATQLLYLIILHSIMGMMASSQGPGYTRSDEPPMKGPGAASAV</sequence>
<reference evidence="2" key="1">
    <citation type="submission" date="2021-08" db="EMBL/GenBank/DDBJ databases">
        <title>WGS assembly of Ceratopteris richardii.</title>
        <authorList>
            <person name="Marchant D.B."/>
            <person name="Chen G."/>
            <person name="Jenkins J."/>
            <person name="Shu S."/>
            <person name="Leebens-Mack J."/>
            <person name="Grimwood J."/>
            <person name="Schmutz J."/>
            <person name="Soltis P."/>
            <person name="Soltis D."/>
            <person name="Chen Z.-H."/>
        </authorList>
    </citation>
    <scope>NUCLEOTIDE SEQUENCE</scope>
    <source>
        <strain evidence="2">Whitten #5841</strain>
        <tissue evidence="2">Leaf</tissue>
    </source>
</reference>
<keyword evidence="1" id="KW-1133">Transmembrane helix</keyword>
<dbReference type="Pfam" id="PF05512">
    <property type="entry name" value="AWPM-19"/>
    <property type="match status" value="1"/>
</dbReference>
<dbReference type="InterPro" id="IPR008390">
    <property type="entry name" value="AWPM-19"/>
</dbReference>
<feature type="transmembrane region" description="Helical" evidence="1">
    <location>
        <begin position="65"/>
        <end position="91"/>
    </location>
</feature>
<comment type="caution">
    <text evidence="2">The sequence shown here is derived from an EMBL/GenBank/DDBJ whole genome shotgun (WGS) entry which is preliminary data.</text>
</comment>